<dbReference type="SMART" id="SM00382">
    <property type="entry name" value="AAA"/>
    <property type="match status" value="2"/>
</dbReference>
<dbReference type="NCBIfam" id="NF033858">
    <property type="entry name" value="ABC2_perm_RbbA"/>
    <property type="match status" value="1"/>
</dbReference>
<keyword evidence="6 7" id="KW-0472">Membrane</keyword>
<feature type="transmembrane region" description="Helical" evidence="7">
    <location>
        <begin position="783"/>
        <end position="806"/>
    </location>
</feature>
<dbReference type="Proteomes" id="UP000319555">
    <property type="component" value="Unassembled WGS sequence"/>
</dbReference>
<dbReference type="InterPro" id="IPR003593">
    <property type="entry name" value="AAA+_ATPase"/>
</dbReference>
<organism evidence="10 11">
    <name type="scientific">Ruegeria faecimaris</name>
    <dbReference type="NCBI Taxonomy" id="686389"/>
    <lineage>
        <taxon>Bacteria</taxon>
        <taxon>Pseudomonadati</taxon>
        <taxon>Pseudomonadota</taxon>
        <taxon>Alphaproteobacteria</taxon>
        <taxon>Rhodobacterales</taxon>
        <taxon>Roseobacteraceae</taxon>
        <taxon>Ruegeria</taxon>
    </lineage>
</organism>
<dbReference type="InterPro" id="IPR017871">
    <property type="entry name" value="ABC_transporter-like_CS"/>
</dbReference>
<dbReference type="PROSITE" id="PS51012">
    <property type="entry name" value="ABC_TM2"/>
    <property type="match status" value="1"/>
</dbReference>
<evidence type="ECO:0000256" key="3">
    <source>
        <dbReference type="ARBA" id="ARBA00022741"/>
    </source>
</evidence>
<evidence type="ECO:0000259" key="9">
    <source>
        <dbReference type="PROSITE" id="PS51012"/>
    </source>
</evidence>
<dbReference type="AlphaFoldDB" id="A0A521CIR1"/>
<dbReference type="PROSITE" id="PS50893">
    <property type="entry name" value="ABC_TRANSPORTER_2"/>
    <property type="match status" value="2"/>
</dbReference>
<dbReference type="PANTHER" id="PTHR43038">
    <property type="entry name" value="ATP-BINDING CASSETTE, SUB-FAMILY H, MEMBER 1"/>
    <property type="match status" value="1"/>
</dbReference>
<evidence type="ECO:0000256" key="5">
    <source>
        <dbReference type="ARBA" id="ARBA00022989"/>
    </source>
</evidence>
<evidence type="ECO:0000256" key="6">
    <source>
        <dbReference type="ARBA" id="ARBA00023136"/>
    </source>
</evidence>
<dbReference type="GO" id="GO:0016887">
    <property type="term" value="F:ATP hydrolysis activity"/>
    <property type="evidence" value="ECO:0007669"/>
    <property type="project" value="InterPro"/>
</dbReference>
<dbReference type="SUPFAM" id="SSF52540">
    <property type="entry name" value="P-loop containing nucleoside triphosphate hydrolases"/>
    <property type="match status" value="2"/>
</dbReference>
<feature type="transmembrane region" description="Helical" evidence="7">
    <location>
        <begin position="701"/>
        <end position="723"/>
    </location>
</feature>
<evidence type="ECO:0000256" key="7">
    <source>
        <dbReference type="SAM" id="Phobius"/>
    </source>
</evidence>
<dbReference type="GO" id="GO:0005524">
    <property type="term" value="F:ATP binding"/>
    <property type="evidence" value="ECO:0007669"/>
    <property type="project" value="UniProtKB-KW"/>
</dbReference>
<keyword evidence="3" id="KW-0547">Nucleotide-binding</keyword>
<dbReference type="OrthoDB" id="9805029at2"/>
<evidence type="ECO:0000256" key="4">
    <source>
        <dbReference type="ARBA" id="ARBA00022840"/>
    </source>
</evidence>
<feature type="domain" description="ABC transporter" evidence="8">
    <location>
        <begin position="10"/>
        <end position="245"/>
    </location>
</feature>
<accession>A0A521CIR1</accession>
<dbReference type="RefSeq" id="WP_142636030.1">
    <property type="nucleotide sequence ID" value="NZ_FXTE01000003.1"/>
</dbReference>
<protein>
    <submittedName>
        <fullName evidence="10">Ribosome-dependent ATPase</fullName>
    </submittedName>
</protein>
<dbReference type="InterPro" id="IPR047817">
    <property type="entry name" value="ABC2_TM_bact-type"/>
</dbReference>
<evidence type="ECO:0000256" key="1">
    <source>
        <dbReference type="ARBA" id="ARBA00004141"/>
    </source>
</evidence>
<dbReference type="InterPro" id="IPR013525">
    <property type="entry name" value="ABC2_TM"/>
</dbReference>
<dbReference type="PROSITE" id="PS00211">
    <property type="entry name" value="ABC_TRANSPORTER_1"/>
    <property type="match status" value="1"/>
</dbReference>
<dbReference type="InterPro" id="IPR027417">
    <property type="entry name" value="P-loop_NTPase"/>
</dbReference>
<sequence length="898" mass="97296">MSAEGGSSGFCINGVTHTYRQHVALDNLSLVLPTGQLIGLIGPDGVGKSTLLGLITGAKQLQSGEIDVLGGSIGDRAHRHRVCPAIAFMPQGLGRNLYAELSVRENLEFFSRLFGQGQQEREIRIAALLSATGLAPFSDRLMGKLSGGMKQKLGLCCALIHDPKFLVLDEPTTGIDPLSRRQFWALIDAVREETPGLSILVSTAYMEEAEQFDFIVAMDAGRVIFHGPPAKLKGKARDLETSFRQLQARGEPRFVSNKVPMHHQGADPVITARGLTRRFGDFTAVDNVEFSIHRGEIFGFLGSNGCGKSTTMKMLTGLLPASEGEALLFGRPVDARDLRMRREIGYMSQAFSLYGELTVQQNLQLHARIFAIKDRVERIDELAERFGLKAHMGTLASALPLGIKQRLSLAVAVIHRPRVLILDEPTSGVDPEARDSFWALLIELSRDDDVTIFVSTHFMTEAERCDRVSFMHAGRVLAEGTPDELIATAQSDSLEGAFIAVLEAVEPPAPVAAPNVSVDAVNPGAAGSIGRILAYARRETTEVLRDRVRLAFAFLGSVILMLVFCYGITLDIEDLDFAVLDLSQSPESRTYIAEISGSRYFNPTVPLASFEDGRERLAKGDISLVVELPPDFGRKLRAGEPTEVLAIVDGAIPFKGETIEGYVAGLHSTFLEVMARQSGEQSVEIARIEPRFRYNQSFESIAAMAPAMPAILLIMLPAVLMAVSVAREKELGTITNFYATPTTRLEFLVGKQIPYIAIAFVNFLLLAAMTIFIFGVPLKGNPVPLAIGAFLYVWATTSYGLLIATITSSQVAATFATAIASVVPTIQFSGLLQPISTLEGGAQTIGSFWPSSYFLHLNVGAFTKGLSWDALAPDLLALACFGPALTLIAALLLRAQEK</sequence>
<keyword evidence="4" id="KW-0067">ATP-binding</keyword>
<keyword evidence="2 7" id="KW-0812">Transmembrane</keyword>
<dbReference type="PANTHER" id="PTHR43038:SF4">
    <property type="entry name" value="RIBOSOME-ASSOCIATED ATPASE"/>
    <property type="match status" value="1"/>
</dbReference>
<evidence type="ECO:0000313" key="10">
    <source>
        <dbReference type="EMBL" id="SMO59318.1"/>
    </source>
</evidence>
<dbReference type="CDD" id="cd03230">
    <property type="entry name" value="ABC_DR_subfamily_A"/>
    <property type="match status" value="1"/>
</dbReference>
<keyword evidence="5 7" id="KW-1133">Transmembrane helix</keyword>
<evidence type="ECO:0000313" key="11">
    <source>
        <dbReference type="Proteomes" id="UP000319555"/>
    </source>
</evidence>
<dbReference type="Pfam" id="PF12698">
    <property type="entry name" value="ABC2_membrane_3"/>
    <property type="match status" value="1"/>
</dbReference>
<proteinExistence type="predicted"/>
<evidence type="ECO:0000256" key="2">
    <source>
        <dbReference type="ARBA" id="ARBA00022692"/>
    </source>
</evidence>
<dbReference type="Gene3D" id="3.40.50.300">
    <property type="entry name" value="P-loop containing nucleotide triphosphate hydrolases"/>
    <property type="match status" value="2"/>
</dbReference>
<dbReference type="EMBL" id="FXTE01000003">
    <property type="protein sequence ID" value="SMO59318.1"/>
    <property type="molecule type" value="Genomic_DNA"/>
</dbReference>
<feature type="domain" description="ABC transmembrane type-2" evidence="9">
    <location>
        <begin position="660"/>
        <end position="896"/>
    </location>
</feature>
<feature type="transmembrane region" description="Helical" evidence="7">
    <location>
        <begin position="875"/>
        <end position="893"/>
    </location>
</feature>
<feature type="transmembrane region" description="Helical" evidence="7">
    <location>
        <begin position="550"/>
        <end position="570"/>
    </location>
</feature>
<keyword evidence="11" id="KW-1185">Reference proteome</keyword>
<feature type="domain" description="ABC transporter" evidence="8">
    <location>
        <begin position="270"/>
        <end position="498"/>
    </location>
</feature>
<dbReference type="Gene3D" id="3.40.1710.10">
    <property type="entry name" value="abc type-2 transporter like domain"/>
    <property type="match status" value="1"/>
</dbReference>
<dbReference type="InterPro" id="IPR047651">
    <property type="entry name" value="ABC2_perm_RbbA"/>
</dbReference>
<comment type="subcellular location">
    <subcellularLocation>
        <location evidence="1">Membrane</location>
        <topology evidence="1">Multi-pass membrane protein</topology>
    </subcellularLocation>
</comment>
<dbReference type="Pfam" id="PF00005">
    <property type="entry name" value="ABC_tran"/>
    <property type="match status" value="2"/>
</dbReference>
<dbReference type="GO" id="GO:0140359">
    <property type="term" value="F:ABC-type transporter activity"/>
    <property type="evidence" value="ECO:0007669"/>
    <property type="project" value="InterPro"/>
</dbReference>
<evidence type="ECO:0000259" key="8">
    <source>
        <dbReference type="PROSITE" id="PS50893"/>
    </source>
</evidence>
<feature type="transmembrane region" description="Helical" evidence="7">
    <location>
        <begin position="753"/>
        <end position="776"/>
    </location>
</feature>
<name>A0A521CIR1_9RHOB</name>
<dbReference type="GO" id="GO:0016020">
    <property type="term" value="C:membrane"/>
    <property type="evidence" value="ECO:0007669"/>
    <property type="project" value="UniProtKB-SubCell"/>
</dbReference>
<gene>
    <name evidence="10" type="ORF">SAMN06265380_10324</name>
</gene>
<dbReference type="InterPro" id="IPR003439">
    <property type="entry name" value="ABC_transporter-like_ATP-bd"/>
</dbReference>
<reference evidence="10 11" key="1">
    <citation type="submission" date="2017-05" db="EMBL/GenBank/DDBJ databases">
        <authorList>
            <person name="Varghese N."/>
            <person name="Submissions S."/>
        </authorList>
    </citation>
    <scope>NUCLEOTIDE SEQUENCE [LARGE SCALE GENOMIC DNA]</scope>
    <source>
        <strain evidence="10 11">DSM 28009</strain>
    </source>
</reference>